<keyword evidence="3" id="KW-1003">Cell membrane</keyword>
<gene>
    <name evidence="9" type="ORF">CJD38_14690</name>
</gene>
<dbReference type="PANTHER" id="PTHR30506:SF3">
    <property type="entry name" value="UPF0126 INNER MEMBRANE PROTEIN YADS-RELATED"/>
    <property type="match status" value="1"/>
</dbReference>
<evidence type="ECO:0000313" key="9">
    <source>
        <dbReference type="EMBL" id="PTU30793.1"/>
    </source>
</evidence>
<organism evidence="9 10">
    <name type="scientific">Stenotrophobium rhamnosiphilum</name>
    <dbReference type="NCBI Taxonomy" id="2029166"/>
    <lineage>
        <taxon>Bacteria</taxon>
        <taxon>Pseudomonadati</taxon>
        <taxon>Pseudomonadota</taxon>
        <taxon>Gammaproteobacteria</taxon>
        <taxon>Nevskiales</taxon>
        <taxon>Nevskiaceae</taxon>
        <taxon>Stenotrophobium</taxon>
    </lineage>
</organism>
<evidence type="ECO:0000256" key="2">
    <source>
        <dbReference type="ARBA" id="ARBA00008193"/>
    </source>
</evidence>
<comment type="similarity">
    <text evidence="2">Belongs to the UPF0126 family.</text>
</comment>
<evidence type="ECO:0000256" key="5">
    <source>
        <dbReference type="ARBA" id="ARBA00022989"/>
    </source>
</evidence>
<dbReference type="OrthoDB" id="9791874at2"/>
<evidence type="ECO:0000256" key="1">
    <source>
        <dbReference type="ARBA" id="ARBA00004651"/>
    </source>
</evidence>
<name>A0A2T5MDZ5_9GAMM</name>
<proteinExistence type="inferred from homology"/>
<evidence type="ECO:0000259" key="8">
    <source>
        <dbReference type="Pfam" id="PF03458"/>
    </source>
</evidence>
<feature type="transmembrane region" description="Helical" evidence="7">
    <location>
        <begin position="115"/>
        <end position="136"/>
    </location>
</feature>
<feature type="transmembrane region" description="Helical" evidence="7">
    <location>
        <begin position="148"/>
        <end position="167"/>
    </location>
</feature>
<feature type="transmembrane region" description="Helical" evidence="7">
    <location>
        <begin position="6"/>
        <end position="22"/>
    </location>
</feature>
<evidence type="ECO:0000256" key="4">
    <source>
        <dbReference type="ARBA" id="ARBA00022692"/>
    </source>
</evidence>
<comment type="caution">
    <text evidence="9">The sequence shown here is derived from an EMBL/GenBank/DDBJ whole genome shotgun (WGS) entry which is preliminary data.</text>
</comment>
<dbReference type="RefSeq" id="WP_107941161.1">
    <property type="nucleotide sequence ID" value="NZ_QANS01000005.1"/>
</dbReference>
<dbReference type="EMBL" id="QANS01000005">
    <property type="protein sequence ID" value="PTU30793.1"/>
    <property type="molecule type" value="Genomic_DNA"/>
</dbReference>
<evidence type="ECO:0000313" key="10">
    <source>
        <dbReference type="Proteomes" id="UP000244248"/>
    </source>
</evidence>
<keyword evidence="6 7" id="KW-0472">Membrane</keyword>
<keyword evidence="5 7" id="KW-1133">Transmembrane helix</keyword>
<dbReference type="Pfam" id="PF03458">
    <property type="entry name" value="Gly_transporter"/>
    <property type="match status" value="2"/>
</dbReference>
<evidence type="ECO:0000256" key="3">
    <source>
        <dbReference type="ARBA" id="ARBA00022475"/>
    </source>
</evidence>
<dbReference type="GO" id="GO:0005886">
    <property type="term" value="C:plasma membrane"/>
    <property type="evidence" value="ECO:0007669"/>
    <property type="project" value="UniProtKB-SubCell"/>
</dbReference>
<feature type="domain" description="Glycine transporter" evidence="8">
    <location>
        <begin position="91"/>
        <end position="165"/>
    </location>
</feature>
<dbReference type="Proteomes" id="UP000244248">
    <property type="component" value="Unassembled WGS sequence"/>
</dbReference>
<keyword evidence="4 7" id="KW-0812">Transmembrane</keyword>
<feature type="transmembrane region" description="Helical" evidence="7">
    <location>
        <begin position="173"/>
        <end position="194"/>
    </location>
</feature>
<protein>
    <recommendedName>
        <fullName evidence="8">Glycine transporter domain-containing protein</fullName>
    </recommendedName>
</protein>
<feature type="transmembrane region" description="Helical" evidence="7">
    <location>
        <begin position="29"/>
        <end position="46"/>
    </location>
</feature>
<feature type="transmembrane region" description="Helical" evidence="7">
    <location>
        <begin position="58"/>
        <end position="79"/>
    </location>
</feature>
<comment type="subcellular location">
    <subcellularLocation>
        <location evidence="1">Cell membrane</location>
        <topology evidence="1">Multi-pass membrane protein</topology>
    </subcellularLocation>
</comment>
<keyword evidence="10" id="KW-1185">Reference proteome</keyword>
<feature type="domain" description="Glycine transporter" evidence="8">
    <location>
        <begin position="5"/>
        <end position="77"/>
    </location>
</feature>
<reference evidence="9 10" key="1">
    <citation type="submission" date="2018-04" db="EMBL/GenBank/DDBJ databases">
        <title>Novel species isolated from glacier.</title>
        <authorList>
            <person name="Liu Q."/>
            <person name="Xin Y.-H."/>
        </authorList>
    </citation>
    <scope>NUCLEOTIDE SEQUENCE [LARGE SCALE GENOMIC DNA]</scope>
    <source>
        <strain evidence="9 10">GT1R17</strain>
    </source>
</reference>
<feature type="transmembrane region" description="Helical" evidence="7">
    <location>
        <begin position="88"/>
        <end position="109"/>
    </location>
</feature>
<dbReference type="AlphaFoldDB" id="A0A2T5MDZ5"/>
<sequence>MVQFALDYAGVAVCAISGALAAGRRSLDLLGVVVIAIATSIGGGTLRDLLLDRHPVFWIAHTGYLIVAIAAALFTLLYVRYFKPPERLLLVADAFGLALFTISGARIAYEAGVDGVVVVMMAVITGVFGGVLRDVLCAEIPMILRKGHIYATAAIAGATGFVLLKNFDLDPTVPALAGMAIVVGLRLAAIVWNLELPVFSLQDHGRHGDDKKGDD</sequence>
<evidence type="ECO:0000256" key="7">
    <source>
        <dbReference type="SAM" id="Phobius"/>
    </source>
</evidence>
<dbReference type="PANTHER" id="PTHR30506">
    <property type="entry name" value="INNER MEMBRANE PROTEIN"/>
    <property type="match status" value="1"/>
</dbReference>
<dbReference type="InterPro" id="IPR005115">
    <property type="entry name" value="Gly_transporter"/>
</dbReference>
<evidence type="ECO:0000256" key="6">
    <source>
        <dbReference type="ARBA" id="ARBA00023136"/>
    </source>
</evidence>
<accession>A0A2T5MDZ5</accession>